<proteinExistence type="predicted"/>
<dbReference type="GeneID" id="106486322"/>
<evidence type="ECO:0000259" key="4">
    <source>
        <dbReference type="Pfam" id="PF14916"/>
    </source>
</evidence>
<feature type="coiled-coil region" evidence="2">
    <location>
        <begin position="11"/>
        <end position="38"/>
    </location>
</feature>
<dbReference type="PANTHER" id="PTHR14882">
    <property type="entry name" value="COILED-COIL DOMAIN-CONTAINING 74A"/>
    <property type="match status" value="1"/>
</dbReference>
<dbReference type="InterPro" id="IPR039496">
    <property type="entry name" value="CCDC92/74_N"/>
</dbReference>
<feature type="compositionally biased region" description="Polar residues" evidence="3">
    <location>
        <begin position="67"/>
        <end position="84"/>
    </location>
</feature>
<accession>A0ABM4FE95</accession>
<keyword evidence="1 2" id="KW-0175">Coiled coil</keyword>
<feature type="domain" description="CCDC92/74 N-terminal" evidence="4">
    <location>
        <begin position="3"/>
        <end position="52"/>
    </location>
</feature>
<gene>
    <name evidence="7" type="primary">CCDC74B</name>
</gene>
<protein>
    <submittedName>
        <fullName evidence="7">Coiled-coil domain-containing protein 74B</fullName>
    </submittedName>
</protein>
<dbReference type="Proteomes" id="UP001652627">
    <property type="component" value="Chromosome 17"/>
</dbReference>
<feature type="domain" description="Coiled coil protein 74 C-terminal" evidence="5">
    <location>
        <begin position="167"/>
        <end position="281"/>
    </location>
</feature>
<feature type="compositionally biased region" description="Low complexity" evidence="3">
    <location>
        <begin position="51"/>
        <end position="66"/>
    </location>
</feature>
<evidence type="ECO:0000313" key="6">
    <source>
        <dbReference type="Proteomes" id="UP001652627"/>
    </source>
</evidence>
<evidence type="ECO:0000313" key="7">
    <source>
        <dbReference type="RefSeq" id="XP_067163265.1"/>
    </source>
</evidence>
<reference evidence="7" key="1">
    <citation type="submission" date="2025-08" db="UniProtKB">
        <authorList>
            <consortium name="RefSeq"/>
        </authorList>
    </citation>
    <scope>IDENTIFICATION</scope>
    <source>
        <tissue evidence="7">Blood</tissue>
    </source>
</reference>
<dbReference type="Pfam" id="PF14917">
    <property type="entry name" value="CCDC74_C"/>
    <property type="match status" value="1"/>
</dbReference>
<evidence type="ECO:0000256" key="2">
    <source>
        <dbReference type="SAM" id="Coils"/>
    </source>
</evidence>
<dbReference type="InterPro" id="IPR029422">
    <property type="entry name" value="CCDC74_C"/>
</dbReference>
<sequence>MAAERSLGFLRRQHAETLAKLHEELEHLKRENRDLHYKLIMEEGAQRADNTISTSSSAKTSSRHCSACNSTASQHSLKQRLQTKQSRKHEQSAEEYVVQLVPGESQLPSLHMEKLTEEVPPREHREVSDKATSPITSLRSSITCTTTQIPAASSSSFLVNALPSWDWKPPTLGECQVIIRQLWSINQMQAQQIVYLKSCLENIYKTKRIPGDYLITSQIGNPAVTRLPKVSHKDTPRKCLIAAPVPITKKAILPPLKQTLGNSFVERQKRTQAIQRSRLHRTVL</sequence>
<evidence type="ECO:0000256" key="1">
    <source>
        <dbReference type="ARBA" id="ARBA00023054"/>
    </source>
</evidence>
<organism evidence="6 7">
    <name type="scientific">Apteryx mantelli</name>
    <name type="common">North Island brown kiwi</name>
    <dbReference type="NCBI Taxonomy" id="2696672"/>
    <lineage>
        <taxon>Eukaryota</taxon>
        <taxon>Metazoa</taxon>
        <taxon>Chordata</taxon>
        <taxon>Craniata</taxon>
        <taxon>Vertebrata</taxon>
        <taxon>Euteleostomi</taxon>
        <taxon>Archelosauria</taxon>
        <taxon>Archosauria</taxon>
        <taxon>Dinosauria</taxon>
        <taxon>Saurischia</taxon>
        <taxon>Theropoda</taxon>
        <taxon>Coelurosauria</taxon>
        <taxon>Aves</taxon>
        <taxon>Palaeognathae</taxon>
        <taxon>Apterygiformes</taxon>
        <taxon>Apterygidae</taxon>
        <taxon>Apteryx</taxon>
    </lineage>
</organism>
<evidence type="ECO:0000256" key="3">
    <source>
        <dbReference type="SAM" id="MobiDB-lite"/>
    </source>
</evidence>
<dbReference type="RefSeq" id="XP_067163265.1">
    <property type="nucleotide sequence ID" value="XM_067307164.1"/>
</dbReference>
<feature type="region of interest" description="Disordered" evidence="3">
    <location>
        <begin position="47"/>
        <end position="93"/>
    </location>
</feature>
<keyword evidence="6" id="KW-1185">Reference proteome</keyword>
<dbReference type="PANTHER" id="PTHR14882:SF5">
    <property type="entry name" value="COILED-COIL DOMAIN CONTAINING 74A"/>
    <property type="match status" value="1"/>
</dbReference>
<name>A0ABM4FE95_9AVES</name>
<dbReference type="Pfam" id="PF14916">
    <property type="entry name" value="CCDC92"/>
    <property type="match status" value="1"/>
</dbReference>
<evidence type="ECO:0000259" key="5">
    <source>
        <dbReference type="Pfam" id="PF14917"/>
    </source>
</evidence>
<dbReference type="InterPro" id="IPR040370">
    <property type="entry name" value="CCDC74A/CCDC74B/CCDC92"/>
</dbReference>